<reference evidence="2" key="1">
    <citation type="submission" date="2022-02" db="EMBL/GenBank/DDBJ databases">
        <authorList>
            <person name="Giguere J D."/>
        </authorList>
    </citation>
    <scope>NUCLEOTIDE SEQUENCE</scope>
    <source>
        <strain evidence="2">CCAP 1055/1</strain>
    </source>
</reference>
<feature type="compositionally biased region" description="Acidic residues" evidence="1">
    <location>
        <begin position="502"/>
        <end position="513"/>
    </location>
</feature>
<accession>A0A8J9TFU3</accession>
<feature type="region of interest" description="Disordered" evidence="1">
    <location>
        <begin position="157"/>
        <end position="263"/>
    </location>
</feature>
<protein>
    <submittedName>
        <fullName evidence="2">Uncharacterized protein</fullName>
    </submittedName>
</protein>
<proteinExistence type="predicted"/>
<gene>
    <name evidence="2" type="ORF">PTTT1_LOCUS54438</name>
</gene>
<feature type="compositionally biased region" description="Basic and acidic residues" evidence="1">
    <location>
        <begin position="177"/>
        <end position="215"/>
    </location>
</feature>
<organism evidence="2">
    <name type="scientific">Phaeodactylum tricornutum</name>
    <name type="common">Diatom</name>
    <dbReference type="NCBI Taxonomy" id="2850"/>
    <lineage>
        <taxon>Eukaryota</taxon>
        <taxon>Sar</taxon>
        <taxon>Stramenopiles</taxon>
        <taxon>Ochrophyta</taxon>
        <taxon>Bacillariophyta</taxon>
        <taxon>Bacillariophyceae</taxon>
        <taxon>Bacillariophycidae</taxon>
        <taxon>Naviculales</taxon>
        <taxon>Phaeodactylaceae</taxon>
        <taxon>Phaeodactylum</taxon>
    </lineage>
</organism>
<sequence length="544" mass="60368">MQEQPLPSPMFHLSPVKPKAAILSLPPDSPGVSVIQDGNSDGNRVFSVVIPDGVRGGEYFRVTMAGETMKVKCPMMVDPGERVRVTLPPKSPLSPTDISVIAARHPGPYWTHIPYRAKPGERFQLSVFGAVVNVKVPPGGHEGMRIWFMLGEKKGEEDMADGHAPSLGQIDVPPLCDKSDSSNGLERRDTTTNSDTMRKEDTIRPSESELSHTEEDGISDDETEEPFRPSLRPSTLRGMSFDDDEKTPSTYCSDPDAHPNGEEKNVFHDAVEEIGNRVRRGGRRVALPEPPLYEAEVLCLRYVGGEGEHREYGWEKPDWTTKDLRPTGRNVKDGSTLAKPVTLIANVVGTEQHLSWERPAWTKQTLKVTEKGQRAKNGETLAAPVTNIAHVAAETADYQFQKPEWTRNAGLRSTGKFERLQEGKDIVRPIGGIKHIDNVNKVDVELLSSTSSLVELPRHESVTTSSHVPEIVVPLDPADADKKLELEDSISEVSQVDKDTVEPDESVEEYDEDIFSEEEYEEYVVVREEDVEEDVALAEIRIAT</sequence>
<dbReference type="Proteomes" id="UP000836788">
    <property type="component" value="Chromosome 9"/>
</dbReference>
<dbReference type="AlphaFoldDB" id="A0A8J9TFU3"/>
<evidence type="ECO:0000313" key="2">
    <source>
        <dbReference type="EMBL" id="CAG9294360.1"/>
    </source>
</evidence>
<feature type="region of interest" description="Disordered" evidence="1">
    <location>
        <begin position="491"/>
        <end position="513"/>
    </location>
</feature>
<name>A0A8J9TFU3_PHATR</name>
<evidence type="ECO:0000256" key="1">
    <source>
        <dbReference type="SAM" id="MobiDB-lite"/>
    </source>
</evidence>
<dbReference type="EMBL" id="OU594950">
    <property type="protein sequence ID" value="CAG9294360.1"/>
    <property type="molecule type" value="Genomic_DNA"/>
</dbReference>